<comment type="caution">
    <text evidence="2">The sequence shown here is derived from an EMBL/GenBank/DDBJ whole genome shotgun (WGS) entry which is preliminary data.</text>
</comment>
<dbReference type="OrthoDB" id="7231451at2"/>
<organism evidence="2 3">
    <name type="scientific">Proteobacteria bacterium 228</name>
    <dbReference type="NCBI Taxonomy" id="2083153"/>
    <lineage>
        <taxon>Bacteria</taxon>
        <taxon>Pseudomonadati</taxon>
        <taxon>Pseudomonadota</taxon>
    </lineage>
</organism>
<dbReference type="Proteomes" id="UP000238196">
    <property type="component" value="Unassembled WGS sequence"/>
</dbReference>
<dbReference type="EMBL" id="PRLP01000001">
    <property type="protein sequence ID" value="PPC79378.1"/>
    <property type="molecule type" value="Genomic_DNA"/>
</dbReference>
<evidence type="ECO:0000313" key="3">
    <source>
        <dbReference type="Proteomes" id="UP000238196"/>
    </source>
</evidence>
<feature type="compositionally biased region" description="Low complexity" evidence="1">
    <location>
        <begin position="868"/>
        <end position="877"/>
    </location>
</feature>
<dbReference type="PANTHER" id="PTHR36837:SF2">
    <property type="entry name" value="POLY(3-HYDROXYALKANOATE) POLYMERASE SUBUNIT PHAC"/>
    <property type="match status" value="1"/>
</dbReference>
<dbReference type="InterPro" id="IPR029058">
    <property type="entry name" value="AB_hydrolase_fold"/>
</dbReference>
<name>A0A2S5KXD9_9PROT</name>
<dbReference type="Pfam" id="PF11339">
    <property type="entry name" value="DUF3141"/>
    <property type="match status" value="1"/>
</dbReference>
<feature type="compositionally biased region" description="Low complexity" evidence="1">
    <location>
        <begin position="832"/>
        <end position="847"/>
    </location>
</feature>
<protein>
    <submittedName>
        <fullName evidence="2">3-hydroxyalkanoate synthetase</fullName>
    </submittedName>
</protein>
<proteinExistence type="predicted"/>
<dbReference type="AlphaFoldDB" id="A0A2S5KXD9"/>
<dbReference type="InterPro" id="IPR051321">
    <property type="entry name" value="PHA/PHB_synthase"/>
</dbReference>
<reference evidence="2 3" key="1">
    <citation type="submission" date="2018-02" db="EMBL/GenBank/DDBJ databases">
        <title>novel marine gammaproteobacteria from coastal saline agro ecosystem.</title>
        <authorList>
            <person name="Krishnan R."/>
            <person name="Ramesh Kumar N."/>
        </authorList>
    </citation>
    <scope>NUCLEOTIDE SEQUENCE [LARGE SCALE GENOMIC DNA]</scope>
    <source>
        <strain evidence="2 3">228</strain>
    </source>
</reference>
<gene>
    <name evidence="2" type="ORF">C4K68_00220</name>
</gene>
<dbReference type="SUPFAM" id="SSF53474">
    <property type="entry name" value="alpha/beta-Hydrolases"/>
    <property type="match status" value="1"/>
</dbReference>
<evidence type="ECO:0000313" key="2">
    <source>
        <dbReference type="EMBL" id="PPC79378.1"/>
    </source>
</evidence>
<feature type="region of interest" description="Disordered" evidence="1">
    <location>
        <begin position="817"/>
        <end position="887"/>
    </location>
</feature>
<accession>A0A2S5KXD9</accession>
<dbReference type="Gene3D" id="3.40.50.1820">
    <property type="entry name" value="alpha/beta hydrolase"/>
    <property type="match status" value="1"/>
</dbReference>
<dbReference type="InterPro" id="IPR024501">
    <property type="entry name" value="DUF3141"/>
</dbReference>
<sequence length="887" mass="97471">MSVTGSQEWFMLNTEGFGSLWNVWADGLSYGVDAIQRSVLFTDVLRQRGERYHQHMAMRVPHVLSFDADLVADGRELPDPAAYGLAVIVPPEGIEVDMRKRPFVVVDPRAGNSPGIGGFKSDSEIGVALRSGHPCYFIGFLTYPLEGQTIEAVIRAHHHFLEVVRARHPEAEGKPVVVGNCQAGWQVMIAAALRPELFGPLIIAGTPLSYWAGVRGQNPMRYSGGLLGGSWMTALTSDLGKGVFDGAWLVQNFESLNPANTLWTKQYHLYSNIDTEPARYLEFEKWWGGHVYLNGGEMQYIVDNLFIGNRLTANQMVMADGTRVDLRNIRSPIIVFCSKGDNISPPQQALGWISDLYDSSTDVQARGQTIIYTIHDSIGHLGIFVSGKIARKEHNEFASNIDFIDVMPPGLYEAIITPKAADATNAELAHGDYILEFAGRGMDDIRAVVQEREDDNRRFAAVDRLSQINLGLYRQFMQPWIRAISNDVSATVMHRLHPLRVSYEMFSEINPWMTPVRWMASFIDGNRLATTEDNIFTQIERQMSGWLESALDRYRDNRDMLEEQIFLAFYGSPLLQAMLGLSANDADVRPHPGADPEFRAYLDFHHKTLRQHMTIGGIREAMTRSLIYVALATRVTDERSFHVLQQFREAHAERLSLHDFKALLREQFLMLRLDEPLAVASIPSLLQGVPAATIEETLALVHSTLTAPGPLSAEAQVRYDEIVALFKGVISEQVAKGEADAKAEATAAKAEPVINGKSKPVLERSDVVLAESQPAVVEVKSDDAVAVSGDSVAAEQEQAGVAAEAIAQPVQASVAVEAPAPRRASTTRKPKATSAAKTTASRNTKTTVARKAPVASKTSTAGSRRKPATTTTKTPAANAGKGEESGS</sequence>
<evidence type="ECO:0000256" key="1">
    <source>
        <dbReference type="SAM" id="MobiDB-lite"/>
    </source>
</evidence>
<dbReference type="PANTHER" id="PTHR36837">
    <property type="entry name" value="POLY(3-HYDROXYALKANOATE) POLYMERASE SUBUNIT PHAC"/>
    <property type="match status" value="1"/>
</dbReference>